<dbReference type="EMBL" id="CP036259">
    <property type="protein sequence ID" value="QDR82597.1"/>
    <property type="molecule type" value="Genomic_DNA"/>
</dbReference>
<reference evidence="3 4" key="1">
    <citation type="submission" date="2019-02" db="EMBL/GenBank/DDBJ databases">
        <title>Closed genome of Sporomusa termitida DSM 4440.</title>
        <authorList>
            <person name="Poehlein A."/>
            <person name="Daniel R."/>
        </authorList>
    </citation>
    <scope>NUCLEOTIDE SEQUENCE [LARGE SCALE GENOMIC DNA]</scope>
    <source>
        <strain evidence="3 4">DSM 4440</strain>
    </source>
</reference>
<dbReference type="PROSITE" id="PS50110">
    <property type="entry name" value="RESPONSE_REGULATORY"/>
    <property type="match status" value="1"/>
</dbReference>
<dbReference type="PANTHER" id="PTHR43228">
    <property type="entry name" value="TWO-COMPONENT RESPONSE REGULATOR"/>
    <property type="match status" value="1"/>
</dbReference>
<dbReference type="RefSeq" id="WP_144351971.1">
    <property type="nucleotide sequence ID" value="NZ_CP036259.1"/>
</dbReference>
<dbReference type="Proteomes" id="UP000320776">
    <property type="component" value="Chromosome"/>
</dbReference>
<evidence type="ECO:0000313" key="4">
    <source>
        <dbReference type="Proteomes" id="UP000320776"/>
    </source>
</evidence>
<accession>A0A517DZ07</accession>
<dbReference type="SUPFAM" id="SSF52172">
    <property type="entry name" value="CheY-like"/>
    <property type="match status" value="1"/>
</dbReference>
<keyword evidence="4" id="KW-1185">Reference proteome</keyword>
<evidence type="ECO:0000313" key="3">
    <source>
        <dbReference type="EMBL" id="QDR82597.1"/>
    </source>
</evidence>
<dbReference type="OrthoDB" id="9790669at2"/>
<organism evidence="3 4">
    <name type="scientific">Sporomusa termitida</name>
    <dbReference type="NCBI Taxonomy" id="2377"/>
    <lineage>
        <taxon>Bacteria</taxon>
        <taxon>Bacillati</taxon>
        <taxon>Bacillota</taxon>
        <taxon>Negativicutes</taxon>
        <taxon>Selenomonadales</taxon>
        <taxon>Sporomusaceae</taxon>
        <taxon>Sporomusa</taxon>
    </lineage>
</organism>
<dbReference type="InterPro" id="IPR001789">
    <property type="entry name" value="Sig_transdc_resp-reg_receiver"/>
</dbReference>
<sequence length="128" mass="13759">MAQVLVVDDSMMMRNTLRKILEKAGHTVAGEAVNGEQAIARYPSCQPDVVTMDITMPGLGGVETIKRLIEADPAAKIIVVSSSGQKHVIFDALQAGARNYIIKPVSEDNLLPVIDLVLQNKQAPAPQL</sequence>
<gene>
    <name evidence="3" type="primary">cheY_3</name>
    <name evidence="3" type="ORF">SPTER_40250</name>
</gene>
<dbReference type="KEGG" id="sted:SPTER_40250"/>
<proteinExistence type="predicted"/>
<dbReference type="InterPro" id="IPR011006">
    <property type="entry name" value="CheY-like_superfamily"/>
</dbReference>
<dbReference type="SMART" id="SM00448">
    <property type="entry name" value="REC"/>
    <property type="match status" value="1"/>
</dbReference>
<keyword evidence="1" id="KW-0597">Phosphoprotein</keyword>
<dbReference type="GO" id="GO:0000160">
    <property type="term" value="P:phosphorelay signal transduction system"/>
    <property type="evidence" value="ECO:0007669"/>
    <property type="project" value="InterPro"/>
</dbReference>
<evidence type="ECO:0000256" key="1">
    <source>
        <dbReference type="PROSITE-ProRule" id="PRU00169"/>
    </source>
</evidence>
<dbReference type="Pfam" id="PF00072">
    <property type="entry name" value="Response_reg"/>
    <property type="match status" value="1"/>
</dbReference>
<protein>
    <submittedName>
        <fullName evidence="3">Chemotaxis protein CheY</fullName>
    </submittedName>
</protein>
<feature type="modified residue" description="4-aspartylphosphate" evidence="1">
    <location>
        <position position="53"/>
    </location>
</feature>
<dbReference type="Gene3D" id="3.40.50.2300">
    <property type="match status" value="1"/>
</dbReference>
<feature type="domain" description="Response regulatory" evidence="2">
    <location>
        <begin position="3"/>
        <end position="118"/>
    </location>
</feature>
<dbReference type="AlphaFoldDB" id="A0A517DZ07"/>
<dbReference type="PANTHER" id="PTHR43228:SF1">
    <property type="entry name" value="TWO-COMPONENT RESPONSE REGULATOR ARR22"/>
    <property type="match status" value="1"/>
</dbReference>
<evidence type="ECO:0000259" key="2">
    <source>
        <dbReference type="PROSITE" id="PS50110"/>
    </source>
</evidence>
<name>A0A517DZ07_9FIRM</name>
<dbReference type="InterPro" id="IPR052048">
    <property type="entry name" value="ST_Response_Regulator"/>
</dbReference>